<dbReference type="SUPFAM" id="SSF46689">
    <property type="entry name" value="Homeodomain-like"/>
    <property type="match status" value="1"/>
</dbReference>
<dbReference type="InterPro" id="IPR009057">
    <property type="entry name" value="Homeodomain-like_sf"/>
</dbReference>
<dbReference type="SUPFAM" id="SSF48498">
    <property type="entry name" value="Tetracyclin repressor-like, C-terminal domain"/>
    <property type="match status" value="1"/>
</dbReference>
<feature type="domain" description="HTH tetR-type" evidence="2">
    <location>
        <begin position="5"/>
        <end position="65"/>
    </location>
</feature>
<accession>A0A6J7QML9</accession>
<evidence type="ECO:0000313" key="4">
    <source>
        <dbReference type="EMBL" id="CAB5018216.1"/>
    </source>
</evidence>
<dbReference type="EMBL" id="CAFBPU010000001">
    <property type="protein sequence ID" value="CAB5018216.1"/>
    <property type="molecule type" value="Genomic_DNA"/>
</dbReference>
<evidence type="ECO:0000256" key="1">
    <source>
        <dbReference type="ARBA" id="ARBA00023125"/>
    </source>
</evidence>
<reference evidence="4" key="1">
    <citation type="submission" date="2020-05" db="EMBL/GenBank/DDBJ databases">
        <authorList>
            <person name="Chiriac C."/>
            <person name="Salcher M."/>
            <person name="Ghai R."/>
            <person name="Kavagutti S V."/>
        </authorList>
    </citation>
    <scope>NUCLEOTIDE SEQUENCE</scope>
</reference>
<dbReference type="PROSITE" id="PS50977">
    <property type="entry name" value="HTH_TETR_2"/>
    <property type="match status" value="1"/>
</dbReference>
<keyword evidence="1" id="KW-0238">DNA-binding</keyword>
<dbReference type="Gene3D" id="1.10.357.10">
    <property type="entry name" value="Tetracycline Repressor, domain 2"/>
    <property type="match status" value="1"/>
</dbReference>
<dbReference type="InterPro" id="IPR001647">
    <property type="entry name" value="HTH_TetR"/>
</dbReference>
<dbReference type="InterPro" id="IPR036271">
    <property type="entry name" value="Tet_transcr_reg_TetR-rel_C_sf"/>
</dbReference>
<dbReference type="Gene3D" id="1.10.10.60">
    <property type="entry name" value="Homeodomain-like"/>
    <property type="match status" value="1"/>
</dbReference>
<dbReference type="Pfam" id="PF17920">
    <property type="entry name" value="TetR_C_16"/>
    <property type="match status" value="1"/>
</dbReference>
<dbReference type="AlphaFoldDB" id="A0A6J7QML9"/>
<dbReference type="PRINTS" id="PR00455">
    <property type="entry name" value="HTHTETR"/>
</dbReference>
<sequence length="196" mass="20764">MTHSDDITRSVLDAARAAYAARGYVNTTIKGVAAAAGVAPDVVRRYYRNREALFAAAMRLPFEPAASIAQLLAPGIDGLGERLVRVTLRMLDDPETRAQITEMVRAGAGASKATASLREFLEIELVDRVVAALGVPDARMRVTLATSFLLGVATTRYVLKVEPIASASDDEIVALVAPAVQLALSTPTSPSTRSRG</sequence>
<dbReference type="GO" id="GO:0003677">
    <property type="term" value="F:DNA binding"/>
    <property type="evidence" value="ECO:0007669"/>
    <property type="project" value="UniProtKB-KW"/>
</dbReference>
<proteinExistence type="predicted"/>
<dbReference type="Pfam" id="PF00440">
    <property type="entry name" value="TetR_N"/>
    <property type="match status" value="1"/>
</dbReference>
<dbReference type="InterPro" id="IPR041678">
    <property type="entry name" value="TetR_C_16"/>
</dbReference>
<evidence type="ECO:0000313" key="3">
    <source>
        <dbReference type="EMBL" id="CAB4934570.1"/>
    </source>
</evidence>
<gene>
    <name evidence="3" type="ORF">UFOPK3752_00651</name>
    <name evidence="4" type="ORF">UFOPK4150_00076</name>
</gene>
<evidence type="ECO:0000259" key="2">
    <source>
        <dbReference type="PROSITE" id="PS50977"/>
    </source>
</evidence>
<name>A0A6J7QML9_9ZZZZ</name>
<organism evidence="4">
    <name type="scientific">freshwater metagenome</name>
    <dbReference type="NCBI Taxonomy" id="449393"/>
    <lineage>
        <taxon>unclassified sequences</taxon>
        <taxon>metagenomes</taxon>
        <taxon>ecological metagenomes</taxon>
    </lineage>
</organism>
<protein>
    <submittedName>
        <fullName evidence="4">Unannotated protein</fullName>
    </submittedName>
</protein>
<dbReference type="EMBL" id="CAFBND010000018">
    <property type="protein sequence ID" value="CAB4934570.1"/>
    <property type="molecule type" value="Genomic_DNA"/>
</dbReference>